<dbReference type="WBParaSite" id="SSLN_0001151501-mRNA-1">
    <property type="protein sequence ID" value="SSLN_0001151501-mRNA-1"/>
    <property type="gene ID" value="SSLN_0001151501"/>
</dbReference>
<dbReference type="Proteomes" id="UP000275846">
    <property type="component" value="Unassembled WGS sequence"/>
</dbReference>
<gene>
    <name evidence="1" type="ORF">SSLN_LOCUS11089</name>
</gene>
<evidence type="ECO:0000313" key="3">
    <source>
        <dbReference type="WBParaSite" id="SSLN_0001151501-mRNA-1"/>
    </source>
</evidence>
<reference evidence="1 2" key="2">
    <citation type="submission" date="2018-11" db="EMBL/GenBank/DDBJ databases">
        <authorList>
            <consortium name="Pathogen Informatics"/>
        </authorList>
    </citation>
    <scope>NUCLEOTIDE SEQUENCE [LARGE SCALE GENOMIC DNA]</scope>
    <source>
        <strain evidence="1 2">NST_G2</strain>
    </source>
</reference>
<sequence>MTVKTIEKNESEDLTDNVEWRGSSVVIIELPVPFLCPWKAVCGLRNWATVSIEKSGLVSGPVELNAEVMVLVSSGEHSSPSQQVATILRITDQSLYTVSKSPFTSLFR</sequence>
<name>A0A183T3P1_SCHSO</name>
<evidence type="ECO:0000313" key="2">
    <source>
        <dbReference type="Proteomes" id="UP000275846"/>
    </source>
</evidence>
<keyword evidence="2" id="KW-1185">Reference proteome</keyword>
<accession>A0A183T3P1</accession>
<proteinExistence type="predicted"/>
<dbReference type="AlphaFoldDB" id="A0A183T3P1"/>
<protein>
    <submittedName>
        <fullName evidence="1 3">Uncharacterized protein</fullName>
    </submittedName>
</protein>
<dbReference type="OrthoDB" id="10068428at2759"/>
<organism evidence="3">
    <name type="scientific">Schistocephalus solidus</name>
    <name type="common">Tapeworm</name>
    <dbReference type="NCBI Taxonomy" id="70667"/>
    <lineage>
        <taxon>Eukaryota</taxon>
        <taxon>Metazoa</taxon>
        <taxon>Spiralia</taxon>
        <taxon>Lophotrochozoa</taxon>
        <taxon>Platyhelminthes</taxon>
        <taxon>Cestoda</taxon>
        <taxon>Eucestoda</taxon>
        <taxon>Diphyllobothriidea</taxon>
        <taxon>Diphyllobothriidae</taxon>
        <taxon>Schistocephalus</taxon>
    </lineage>
</organism>
<evidence type="ECO:0000313" key="1">
    <source>
        <dbReference type="EMBL" id="VDL97474.1"/>
    </source>
</evidence>
<dbReference type="EMBL" id="UYSU01036288">
    <property type="protein sequence ID" value="VDL97474.1"/>
    <property type="molecule type" value="Genomic_DNA"/>
</dbReference>
<reference evidence="3" key="1">
    <citation type="submission" date="2016-06" db="UniProtKB">
        <authorList>
            <consortium name="WormBaseParasite"/>
        </authorList>
    </citation>
    <scope>IDENTIFICATION</scope>
</reference>